<reference evidence="1" key="1">
    <citation type="journal article" date="2015" name="Nature">
        <title>Complex archaea that bridge the gap between prokaryotes and eukaryotes.</title>
        <authorList>
            <person name="Spang A."/>
            <person name="Saw J.H."/>
            <person name="Jorgensen S.L."/>
            <person name="Zaremba-Niedzwiedzka K."/>
            <person name="Martijn J."/>
            <person name="Lind A.E."/>
            <person name="van Eijk R."/>
            <person name="Schleper C."/>
            <person name="Guy L."/>
            <person name="Ettema T.J."/>
        </authorList>
    </citation>
    <scope>NUCLEOTIDE SEQUENCE</scope>
</reference>
<dbReference type="AlphaFoldDB" id="A0A0F8ZD97"/>
<evidence type="ECO:0000313" key="1">
    <source>
        <dbReference type="EMBL" id="KKK91743.1"/>
    </source>
</evidence>
<gene>
    <name evidence="1" type="ORF">LCGC14_2709900</name>
</gene>
<dbReference type="EMBL" id="LAZR01048517">
    <property type="protein sequence ID" value="KKK91743.1"/>
    <property type="molecule type" value="Genomic_DNA"/>
</dbReference>
<comment type="caution">
    <text evidence="1">The sequence shown here is derived from an EMBL/GenBank/DDBJ whole genome shotgun (WGS) entry which is preliminary data.</text>
</comment>
<proteinExistence type="predicted"/>
<feature type="non-terminal residue" evidence="1">
    <location>
        <position position="1"/>
    </location>
</feature>
<accession>A0A0F8ZD97</accession>
<protein>
    <submittedName>
        <fullName evidence="1">Uncharacterized protein</fullName>
    </submittedName>
</protein>
<name>A0A0F8ZD97_9ZZZZ</name>
<organism evidence="1">
    <name type="scientific">marine sediment metagenome</name>
    <dbReference type="NCBI Taxonomy" id="412755"/>
    <lineage>
        <taxon>unclassified sequences</taxon>
        <taxon>metagenomes</taxon>
        <taxon>ecological metagenomes</taxon>
    </lineage>
</organism>
<sequence length="157" mass="17465">MGQNAKDMDFVNLQQMAIKAVALQYRIPLPLVVDENQTLDNFKQGRLALYDDAVIPLSQVIFGGLGELLLPRYGLDPAEARIAFDPDKVTALVTRRNEELLKRSQINVDTKNEMRALIGREPVGAEGDTLLVPATMVPLGTDLFTDDNERDILEITE</sequence>